<accession>A0A8H2Y0Z5</accession>
<protein>
    <recommendedName>
        <fullName evidence="2">Protein argonaute N-terminal domain-containing protein</fullName>
    </recommendedName>
</protein>
<dbReference type="Proteomes" id="UP000663846">
    <property type="component" value="Unassembled WGS sequence"/>
</dbReference>
<dbReference type="Pfam" id="PF16486">
    <property type="entry name" value="ArgoN"/>
    <property type="match status" value="1"/>
</dbReference>
<proteinExistence type="predicted"/>
<comment type="caution">
    <text evidence="3">The sequence shown here is derived from an EMBL/GenBank/DDBJ whole genome shotgun (WGS) entry which is preliminary data.</text>
</comment>
<evidence type="ECO:0000313" key="3">
    <source>
        <dbReference type="EMBL" id="CAE6439760.1"/>
    </source>
</evidence>
<feature type="compositionally biased region" description="Basic and acidic residues" evidence="1">
    <location>
        <begin position="1"/>
        <end position="10"/>
    </location>
</feature>
<evidence type="ECO:0000256" key="1">
    <source>
        <dbReference type="SAM" id="MobiDB-lite"/>
    </source>
</evidence>
<dbReference type="AlphaFoldDB" id="A0A8H2Y0Z5"/>
<dbReference type="EMBL" id="CAJMWS010000383">
    <property type="protein sequence ID" value="CAE6439760.1"/>
    <property type="molecule type" value="Genomic_DNA"/>
</dbReference>
<reference evidence="3" key="1">
    <citation type="submission" date="2021-01" db="EMBL/GenBank/DDBJ databases">
        <authorList>
            <person name="Kaushik A."/>
        </authorList>
    </citation>
    <scope>NUCLEOTIDE SEQUENCE</scope>
    <source>
        <strain evidence="3">AG1-1C</strain>
    </source>
</reference>
<gene>
    <name evidence="3" type="ORF">RDB_LOCUS127501</name>
</gene>
<feature type="compositionally biased region" description="Gly residues" evidence="1">
    <location>
        <begin position="37"/>
        <end position="53"/>
    </location>
</feature>
<name>A0A8H2Y0Z5_9AGAM</name>
<evidence type="ECO:0000259" key="2">
    <source>
        <dbReference type="Pfam" id="PF16486"/>
    </source>
</evidence>
<sequence>MSGRGSERGRGRGGPEGGPGGYGRGGGGGDGGRDGRGGPPRGGGTGRGRGGIFEAGPAVLDSRLTSHADDALIESFKKLTVEDELPLRPDFGDAGQSVVLRTNYFPVEYKKAKIFDYDISVEPETGIKRIMKRLLALMMTSSDFAPYAAFASHDNMK</sequence>
<feature type="compositionally biased region" description="Gly residues" evidence="1">
    <location>
        <begin position="12"/>
        <end position="30"/>
    </location>
</feature>
<organism evidence="3 4">
    <name type="scientific">Rhizoctonia solani</name>
    <dbReference type="NCBI Taxonomy" id="456999"/>
    <lineage>
        <taxon>Eukaryota</taxon>
        <taxon>Fungi</taxon>
        <taxon>Dikarya</taxon>
        <taxon>Basidiomycota</taxon>
        <taxon>Agaricomycotina</taxon>
        <taxon>Agaricomycetes</taxon>
        <taxon>Cantharellales</taxon>
        <taxon>Ceratobasidiaceae</taxon>
        <taxon>Rhizoctonia</taxon>
    </lineage>
</organism>
<dbReference type="InterPro" id="IPR032474">
    <property type="entry name" value="Argonaute_N"/>
</dbReference>
<feature type="region of interest" description="Disordered" evidence="1">
    <location>
        <begin position="1"/>
        <end position="54"/>
    </location>
</feature>
<feature type="domain" description="Protein argonaute N-terminal" evidence="2">
    <location>
        <begin position="96"/>
        <end position="146"/>
    </location>
</feature>
<evidence type="ECO:0000313" key="4">
    <source>
        <dbReference type="Proteomes" id="UP000663846"/>
    </source>
</evidence>
<feature type="non-terminal residue" evidence="3">
    <location>
        <position position="1"/>
    </location>
</feature>